<dbReference type="PANTHER" id="PTHR46060:SF1">
    <property type="entry name" value="MARINER MOS1 TRANSPOSASE-LIKE PROTEIN"/>
    <property type="match status" value="1"/>
</dbReference>
<name>A0A5E4M3H9_9HEMI</name>
<accession>A0A5E4M3H9</accession>
<dbReference type="PANTHER" id="PTHR46060">
    <property type="entry name" value="MARINER MOS1 TRANSPOSASE-LIKE PROTEIN"/>
    <property type="match status" value="1"/>
</dbReference>
<evidence type="ECO:0000313" key="2">
    <source>
        <dbReference type="Proteomes" id="UP000325440"/>
    </source>
</evidence>
<dbReference type="InterPro" id="IPR052709">
    <property type="entry name" value="Transposase-MT_Hybrid"/>
</dbReference>
<evidence type="ECO:0000313" key="1">
    <source>
        <dbReference type="EMBL" id="VVC26506.1"/>
    </source>
</evidence>
<dbReference type="AlphaFoldDB" id="A0A5E4M3H9"/>
<evidence type="ECO:0008006" key="3">
    <source>
        <dbReference type="Google" id="ProtNLM"/>
    </source>
</evidence>
<proteinExistence type="predicted"/>
<gene>
    <name evidence="1" type="ORF">CINCED_3A009587</name>
</gene>
<dbReference type="GO" id="GO:0003676">
    <property type="term" value="F:nucleic acid binding"/>
    <property type="evidence" value="ECO:0007669"/>
    <property type="project" value="InterPro"/>
</dbReference>
<keyword evidence="2" id="KW-1185">Reference proteome</keyword>
<dbReference type="Proteomes" id="UP000325440">
    <property type="component" value="Unassembled WGS sequence"/>
</dbReference>
<organism evidence="1 2">
    <name type="scientific">Cinara cedri</name>
    <dbReference type="NCBI Taxonomy" id="506608"/>
    <lineage>
        <taxon>Eukaryota</taxon>
        <taxon>Metazoa</taxon>
        <taxon>Ecdysozoa</taxon>
        <taxon>Arthropoda</taxon>
        <taxon>Hexapoda</taxon>
        <taxon>Insecta</taxon>
        <taxon>Pterygota</taxon>
        <taxon>Neoptera</taxon>
        <taxon>Paraneoptera</taxon>
        <taxon>Hemiptera</taxon>
        <taxon>Sternorrhyncha</taxon>
        <taxon>Aphidomorpha</taxon>
        <taxon>Aphidoidea</taxon>
        <taxon>Aphididae</taxon>
        <taxon>Lachninae</taxon>
        <taxon>Cinara</taxon>
    </lineage>
</organism>
<protein>
    <recommendedName>
        <fullName evidence="3">Mos1 transposase HTH domain-containing protein</fullName>
    </recommendedName>
</protein>
<dbReference type="OrthoDB" id="8195351at2759"/>
<dbReference type="EMBL" id="CABPRJ010000036">
    <property type="protein sequence ID" value="VVC26506.1"/>
    <property type="molecule type" value="Genomic_DNA"/>
</dbReference>
<dbReference type="Gene3D" id="3.30.420.10">
    <property type="entry name" value="Ribonuclease H-like superfamily/Ribonuclease H"/>
    <property type="match status" value="2"/>
</dbReference>
<sequence>MSAGTMFSTRSVDVTDTGKTQVFKWFSRFKSGEMSIDDQARSGRPSTAQTNGNVKIYLGMRRVAAKFVPRLLTEQQKQGRVESCSSLKEEFQNNTNFFSKVITGDESWCYEYDPENKQQLSQWKSPASPRSKKARQVRGVKRLKRPDLWQSGDWFFHHDNAPAHTTLSVRRFLTKNDMTTVSHPPYSPDLFPCVFFLFPRKKMNMKGKRFVDIDKVKKKKTTEALAGITKDEIKKCLKNWNKRLAKCINSNGEYFEGD</sequence>
<dbReference type="InterPro" id="IPR036397">
    <property type="entry name" value="RNaseH_sf"/>
</dbReference>
<reference evidence="1 2" key="1">
    <citation type="submission" date="2019-08" db="EMBL/GenBank/DDBJ databases">
        <authorList>
            <person name="Alioto T."/>
            <person name="Alioto T."/>
            <person name="Gomez Garrido J."/>
        </authorList>
    </citation>
    <scope>NUCLEOTIDE SEQUENCE [LARGE SCALE GENOMIC DNA]</scope>
</reference>